<dbReference type="Proteomes" id="UP000177838">
    <property type="component" value="Unassembled WGS sequence"/>
</dbReference>
<gene>
    <name evidence="2" type="ORF">A2589_01715</name>
</gene>
<keyword evidence="1" id="KW-0812">Transmembrane</keyword>
<evidence type="ECO:0000313" key="3">
    <source>
        <dbReference type="Proteomes" id="UP000177838"/>
    </source>
</evidence>
<dbReference type="AlphaFoldDB" id="A0A1G2QG12"/>
<dbReference type="EMBL" id="MHTK01000006">
    <property type="protein sequence ID" value="OHA59560.1"/>
    <property type="molecule type" value="Genomic_DNA"/>
</dbReference>
<name>A0A1G2QG12_9BACT</name>
<keyword evidence="1" id="KW-0472">Membrane</keyword>
<evidence type="ECO:0000256" key="1">
    <source>
        <dbReference type="SAM" id="Phobius"/>
    </source>
</evidence>
<feature type="transmembrane region" description="Helical" evidence="1">
    <location>
        <begin position="108"/>
        <end position="128"/>
    </location>
</feature>
<protein>
    <submittedName>
        <fullName evidence="2">Uncharacterized protein</fullName>
    </submittedName>
</protein>
<organism evidence="2 3">
    <name type="scientific">Candidatus Vogelbacteria bacterium RIFOXYD1_FULL_46_19</name>
    <dbReference type="NCBI Taxonomy" id="1802439"/>
    <lineage>
        <taxon>Bacteria</taxon>
        <taxon>Candidatus Vogeliibacteriota</taxon>
    </lineage>
</organism>
<proteinExistence type="predicted"/>
<sequence length="131" mass="15339">MGKKRNRRGGDLMPIVEVLADRNKIDSEQFDRLLRTLYREIWDIVPAELSAEEPGARLVAHDLEIRFRERHEKDGPSNFDVEIEIRAIDFPSRRANIQKRTERIFERLRLSMGGLRFFVFILLSPGGFASR</sequence>
<comment type="caution">
    <text evidence="2">The sequence shown here is derived from an EMBL/GenBank/DDBJ whole genome shotgun (WGS) entry which is preliminary data.</text>
</comment>
<evidence type="ECO:0000313" key="2">
    <source>
        <dbReference type="EMBL" id="OHA59560.1"/>
    </source>
</evidence>
<reference evidence="2 3" key="1">
    <citation type="journal article" date="2016" name="Nat. Commun.">
        <title>Thousands of microbial genomes shed light on interconnected biogeochemical processes in an aquifer system.</title>
        <authorList>
            <person name="Anantharaman K."/>
            <person name="Brown C.T."/>
            <person name="Hug L.A."/>
            <person name="Sharon I."/>
            <person name="Castelle C.J."/>
            <person name="Probst A.J."/>
            <person name="Thomas B.C."/>
            <person name="Singh A."/>
            <person name="Wilkins M.J."/>
            <person name="Karaoz U."/>
            <person name="Brodie E.L."/>
            <person name="Williams K.H."/>
            <person name="Hubbard S.S."/>
            <person name="Banfield J.F."/>
        </authorList>
    </citation>
    <scope>NUCLEOTIDE SEQUENCE [LARGE SCALE GENOMIC DNA]</scope>
</reference>
<accession>A0A1G2QG12</accession>
<keyword evidence="1" id="KW-1133">Transmembrane helix</keyword>